<gene>
    <name evidence="3" type="ORF">O181_019960</name>
</gene>
<feature type="domain" description="Integrase catalytic" evidence="2">
    <location>
        <begin position="39"/>
        <end position="152"/>
    </location>
</feature>
<dbReference type="PANTHER" id="PTHR37984">
    <property type="entry name" value="PROTEIN CBG26694"/>
    <property type="match status" value="1"/>
</dbReference>
<sequence>MGHMSEDSTKERVASAAWWTKWEQEKHGKKYGLLRHIEEPKHPWETINIDWVTGLVPGGKENVNGCLIIAYRFSKSMRCLPCHKEDTSMDTALLFCNKIIYICGFPKIIISDRDPTFTSEFWTHLYDMLGTKIAFSTAYHPQTDVLAERMIQQWRTSLEHSTTGKTPALAEKGWNPLLPVDHLKKNHLNIQPTAKDFHEMWKRACDTASKCISEAKEYNKKSWHKSHMEPDDREGDQVLVSTLNFNHLKGPKKRRINSPPGRRTPPQEILEVENCHGPVREIIKARKIRLNGKDQRQYLVRFKNQPPDKDKLLAEDAIPDGNLHLSRFRASRRTGKSHQ</sequence>
<proteinExistence type="predicted"/>
<dbReference type="Gene3D" id="3.30.420.10">
    <property type="entry name" value="Ribonuclease H-like superfamily/Ribonuclease H"/>
    <property type="match status" value="1"/>
</dbReference>
<evidence type="ECO:0000256" key="1">
    <source>
        <dbReference type="ARBA" id="ARBA00022884"/>
    </source>
</evidence>
<dbReference type="EMBL" id="AVOT02005892">
    <property type="protein sequence ID" value="MBW0480245.1"/>
    <property type="molecule type" value="Genomic_DNA"/>
</dbReference>
<evidence type="ECO:0000313" key="3">
    <source>
        <dbReference type="EMBL" id="MBW0480245.1"/>
    </source>
</evidence>
<dbReference type="InterPro" id="IPR012337">
    <property type="entry name" value="RNaseH-like_sf"/>
</dbReference>
<organism evidence="3 4">
    <name type="scientific">Austropuccinia psidii MF-1</name>
    <dbReference type="NCBI Taxonomy" id="1389203"/>
    <lineage>
        <taxon>Eukaryota</taxon>
        <taxon>Fungi</taxon>
        <taxon>Dikarya</taxon>
        <taxon>Basidiomycota</taxon>
        <taxon>Pucciniomycotina</taxon>
        <taxon>Pucciniomycetes</taxon>
        <taxon>Pucciniales</taxon>
        <taxon>Sphaerophragmiaceae</taxon>
        <taxon>Austropuccinia</taxon>
    </lineage>
</organism>
<dbReference type="InterPro" id="IPR050951">
    <property type="entry name" value="Retrovirus_Pol_polyprotein"/>
</dbReference>
<keyword evidence="1" id="KW-0694">RNA-binding</keyword>
<accession>A0A9Q3CBQ2</accession>
<keyword evidence="4" id="KW-1185">Reference proteome</keyword>
<evidence type="ECO:0000313" key="4">
    <source>
        <dbReference type="Proteomes" id="UP000765509"/>
    </source>
</evidence>
<dbReference type="Proteomes" id="UP000765509">
    <property type="component" value="Unassembled WGS sequence"/>
</dbReference>
<dbReference type="InterPro" id="IPR001584">
    <property type="entry name" value="Integrase_cat-core"/>
</dbReference>
<dbReference type="GO" id="GO:0015074">
    <property type="term" value="P:DNA integration"/>
    <property type="evidence" value="ECO:0007669"/>
    <property type="project" value="InterPro"/>
</dbReference>
<dbReference type="GO" id="GO:0003723">
    <property type="term" value="F:RNA binding"/>
    <property type="evidence" value="ECO:0007669"/>
    <property type="project" value="UniProtKB-KW"/>
</dbReference>
<dbReference type="InterPro" id="IPR036397">
    <property type="entry name" value="RNaseH_sf"/>
</dbReference>
<comment type="caution">
    <text evidence="3">The sequence shown here is derived from an EMBL/GenBank/DDBJ whole genome shotgun (WGS) entry which is preliminary data.</text>
</comment>
<dbReference type="PROSITE" id="PS50994">
    <property type="entry name" value="INTEGRASE"/>
    <property type="match status" value="1"/>
</dbReference>
<evidence type="ECO:0000259" key="2">
    <source>
        <dbReference type="PROSITE" id="PS50994"/>
    </source>
</evidence>
<dbReference type="GO" id="GO:0005634">
    <property type="term" value="C:nucleus"/>
    <property type="evidence" value="ECO:0007669"/>
    <property type="project" value="UniProtKB-ARBA"/>
</dbReference>
<dbReference type="AlphaFoldDB" id="A0A9Q3CBQ2"/>
<dbReference type="PANTHER" id="PTHR37984:SF5">
    <property type="entry name" value="PROTEIN NYNRIN-LIKE"/>
    <property type="match status" value="1"/>
</dbReference>
<reference evidence="3" key="1">
    <citation type="submission" date="2021-03" db="EMBL/GenBank/DDBJ databases">
        <title>Draft genome sequence of rust myrtle Austropuccinia psidii MF-1, a brazilian biotype.</title>
        <authorList>
            <person name="Quecine M.C."/>
            <person name="Pachon D.M.R."/>
            <person name="Bonatelli M.L."/>
            <person name="Correr F.H."/>
            <person name="Franceschini L.M."/>
            <person name="Leite T.F."/>
            <person name="Margarido G.R.A."/>
            <person name="Almeida C.A."/>
            <person name="Ferrarezi J.A."/>
            <person name="Labate C.A."/>
        </authorList>
    </citation>
    <scope>NUCLEOTIDE SEQUENCE</scope>
    <source>
        <strain evidence="3">MF-1</strain>
    </source>
</reference>
<protein>
    <recommendedName>
        <fullName evidence="2">Integrase catalytic domain-containing protein</fullName>
    </recommendedName>
</protein>
<dbReference type="SUPFAM" id="SSF53098">
    <property type="entry name" value="Ribonuclease H-like"/>
    <property type="match status" value="1"/>
</dbReference>
<dbReference type="OrthoDB" id="2595244at2759"/>
<name>A0A9Q3CBQ2_9BASI</name>